<dbReference type="RefSeq" id="XP_020125632.1">
    <property type="nucleotide sequence ID" value="XM_020279520.1"/>
</dbReference>
<feature type="transmembrane region" description="Helical" evidence="1">
    <location>
        <begin position="30"/>
        <end position="50"/>
    </location>
</feature>
<evidence type="ECO:0000313" key="2">
    <source>
        <dbReference type="EMBL" id="OJD29372.1"/>
    </source>
</evidence>
<protein>
    <submittedName>
        <fullName evidence="2">Uncharacterized protein</fullName>
    </submittedName>
</protein>
<dbReference type="GeneID" id="31019783"/>
<organism evidence="2 3">
    <name type="scientific">Diplodia corticola</name>
    <dbReference type="NCBI Taxonomy" id="236234"/>
    <lineage>
        <taxon>Eukaryota</taxon>
        <taxon>Fungi</taxon>
        <taxon>Dikarya</taxon>
        <taxon>Ascomycota</taxon>
        <taxon>Pezizomycotina</taxon>
        <taxon>Dothideomycetes</taxon>
        <taxon>Dothideomycetes incertae sedis</taxon>
        <taxon>Botryosphaeriales</taxon>
        <taxon>Botryosphaeriaceae</taxon>
        <taxon>Diplodia</taxon>
    </lineage>
</organism>
<evidence type="ECO:0000313" key="3">
    <source>
        <dbReference type="Proteomes" id="UP000183809"/>
    </source>
</evidence>
<dbReference type="OrthoDB" id="3784995at2759"/>
<comment type="caution">
    <text evidence="2">The sequence shown here is derived from an EMBL/GenBank/DDBJ whole genome shotgun (WGS) entry which is preliminary data.</text>
</comment>
<keyword evidence="1" id="KW-0472">Membrane</keyword>
<sequence>MSHQRFGWTHQAELIDPVNTSQTLFPYSDINAVAATSACIIAASLALFYLQKHAPTPLRRPRRHTPSALTHLFLTLDFAIEYPLLLAFHPCTLAYPRDPFGRAELPSLPALVGQVCVCCAVEAACSLALARWSRMSLDKFPAAAAAGGDPALRCTVLFLRPRAAVLLAAAVLGTPASCVTRVTGRLHGVSMAVWILVQQHFGAVGDRVWLLEDE</sequence>
<feature type="transmembrane region" description="Helical" evidence="1">
    <location>
        <begin position="71"/>
        <end position="88"/>
    </location>
</feature>
<gene>
    <name evidence="2" type="ORF">BKCO1_8300026</name>
</gene>
<reference evidence="2 3" key="1">
    <citation type="submission" date="2016-10" db="EMBL/GenBank/DDBJ databases">
        <title>Proteomics and genomics reveal pathogen-plant mechanisms compatible with a hemibiotrophic lifestyle of Diplodia corticola.</title>
        <authorList>
            <person name="Fernandes I."/>
            <person name="De Jonge R."/>
            <person name="Van De Peer Y."/>
            <person name="Devreese B."/>
            <person name="Alves A."/>
            <person name="Esteves A.C."/>
        </authorList>
    </citation>
    <scope>NUCLEOTIDE SEQUENCE [LARGE SCALE GENOMIC DNA]</scope>
    <source>
        <strain evidence="2 3">CBS 112549</strain>
    </source>
</reference>
<keyword evidence="3" id="KW-1185">Reference proteome</keyword>
<proteinExistence type="predicted"/>
<keyword evidence="1" id="KW-0812">Transmembrane</keyword>
<feature type="transmembrane region" description="Helical" evidence="1">
    <location>
        <begin position="108"/>
        <end position="130"/>
    </location>
</feature>
<dbReference type="Proteomes" id="UP000183809">
    <property type="component" value="Unassembled WGS sequence"/>
</dbReference>
<evidence type="ECO:0000256" key="1">
    <source>
        <dbReference type="SAM" id="Phobius"/>
    </source>
</evidence>
<dbReference type="AlphaFoldDB" id="A0A1J9RN70"/>
<accession>A0A1J9RN70</accession>
<keyword evidence="1" id="KW-1133">Transmembrane helix</keyword>
<name>A0A1J9RN70_9PEZI</name>
<dbReference type="EMBL" id="MNUE01000083">
    <property type="protein sequence ID" value="OJD29372.1"/>
    <property type="molecule type" value="Genomic_DNA"/>
</dbReference>